<reference evidence="3 4" key="1">
    <citation type="submission" date="2021-06" db="EMBL/GenBank/DDBJ databases">
        <title>Bacillus sp. RD4P76, an endophyte from a halophyte.</title>
        <authorList>
            <person name="Sun J.-Q."/>
        </authorList>
    </citation>
    <scope>NUCLEOTIDE SEQUENCE [LARGE SCALE GENOMIC DNA]</scope>
    <source>
        <strain evidence="3 4">JCM 17098</strain>
    </source>
</reference>
<dbReference type="HAMAP" id="MF_00489">
    <property type="entry name" value="UPF0178"/>
    <property type="match status" value="1"/>
</dbReference>
<accession>A0ABS6JV77</accession>
<comment type="caution">
    <text evidence="3">The sequence shown here is derived from an EMBL/GenBank/DDBJ whole genome shotgun (WGS) entry which is preliminary data.</text>
</comment>
<dbReference type="PANTHER" id="PTHR35146:SF1">
    <property type="entry name" value="UPF0178 PROTEIN YAII"/>
    <property type="match status" value="1"/>
</dbReference>
<sequence>MQKEMKQIFVDGDSCPVVKEIISAASRYSVQVTFVSSYAHVRKEDFPPLVKQIFVDQDREAADLKIANLVHSGDLAVTDDLGLSSLLLAKGVLILTSRGKWITNHNIDYLLDSRYRSAKQRRAGGKSKGPKKLTEQDRENFLKELEKILSIKQDF</sequence>
<gene>
    <name evidence="3" type="ORF">KS407_13720</name>
</gene>
<dbReference type="Pfam" id="PF02639">
    <property type="entry name" value="DUF188"/>
    <property type="match status" value="1"/>
</dbReference>
<evidence type="ECO:0000256" key="1">
    <source>
        <dbReference type="ARBA" id="ARBA00008522"/>
    </source>
</evidence>
<comment type="similarity">
    <text evidence="1 2">Belongs to the UPF0178 family.</text>
</comment>
<keyword evidence="4" id="KW-1185">Reference proteome</keyword>
<dbReference type="InterPro" id="IPR003791">
    <property type="entry name" value="UPF0178"/>
</dbReference>
<dbReference type="EMBL" id="JAHQCR010000053">
    <property type="protein sequence ID" value="MBU9722488.1"/>
    <property type="molecule type" value="Genomic_DNA"/>
</dbReference>
<name>A0ABS6JV77_9BACI</name>
<dbReference type="Proteomes" id="UP000790580">
    <property type="component" value="Unassembled WGS sequence"/>
</dbReference>
<evidence type="ECO:0000256" key="2">
    <source>
        <dbReference type="HAMAP-Rule" id="MF_00489"/>
    </source>
</evidence>
<dbReference type="PANTHER" id="PTHR35146">
    <property type="entry name" value="UPF0178 PROTEIN YAII"/>
    <property type="match status" value="1"/>
</dbReference>
<protein>
    <recommendedName>
        <fullName evidence="2">UPF0178 protein KS407_13720</fullName>
    </recommendedName>
</protein>
<evidence type="ECO:0000313" key="3">
    <source>
        <dbReference type="EMBL" id="MBU9722488.1"/>
    </source>
</evidence>
<proteinExistence type="inferred from homology"/>
<evidence type="ECO:0000313" key="4">
    <source>
        <dbReference type="Proteomes" id="UP000790580"/>
    </source>
</evidence>
<organism evidence="3 4">
    <name type="scientific">Evansella alkalicola</name>
    <dbReference type="NCBI Taxonomy" id="745819"/>
    <lineage>
        <taxon>Bacteria</taxon>
        <taxon>Bacillati</taxon>
        <taxon>Bacillota</taxon>
        <taxon>Bacilli</taxon>
        <taxon>Bacillales</taxon>
        <taxon>Bacillaceae</taxon>
        <taxon>Evansella</taxon>
    </lineage>
</organism>